<evidence type="ECO:0000256" key="8">
    <source>
        <dbReference type="HAMAP-Rule" id="MF_00484"/>
    </source>
</evidence>
<feature type="domain" description="Glycosyl transferase family 1" evidence="9">
    <location>
        <begin position="290"/>
        <end position="411"/>
    </location>
</feature>
<keyword evidence="6 8" id="KW-0808">Transferase</keyword>
<reference evidence="11" key="1">
    <citation type="submission" date="2020-12" db="EMBL/GenBank/DDBJ databases">
        <title>Methylobrevis albus sp. nov., isolated from fresh water lack sediment.</title>
        <authorList>
            <person name="Zou Q."/>
        </authorList>
    </citation>
    <scope>NUCLEOTIDE SEQUENCE</scope>
    <source>
        <strain evidence="11">L22</strain>
    </source>
</reference>
<evidence type="ECO:0000256" key="7">
    <source>
        <dbReference type="ARBA" id="ARBA00023056"/>
    </source>
</evidence>
<name>A0A931MXZ6_9HYPH</name>
<dbReference type="InterPro" id="IPR001296">
    <property type="entry name" value="Glyco_trans_1"/>
</dbReference>
<dbReference type="Proteomes" id="UP000631694">
    <property type="component" value="Unassembled WGS sequence"/>
</dbReference>
<comment type="function">
    <text evidence="2 8">Synthesizes alpha-1,4-glucan chains using ADP-glucose.</text>
</comment>
<protein>
    <recommendedName>
        <fullName evidence="8">Glycogen synthase</fullName>
        <ecNumber evidence="8">2.4.1.21</ecNumber>
    </recommendedName>
    <alternativeName>
        <fullName evidence="8">Starch [bacterial glycogen] synthase</fullName>
    </alternativeName>
</protein>
<keyword evidence="12" id="KW-1185">Reference proteome</keyword>
<gene>
    <name evidence="8 11" type="primary">glgA</name>
    <name evidence="11" type="ORF">I5731_18555</name>
</gene>
<dbReference type="Pfam" id="PF00534">
    <property type="entry name" value="Glycos_transf_1"/>
    <property type="match status" value="1"/>
</dbReference>
<dbReference type="HAMAP" id="MF_00484">
    <property type="entry name" value="Glycogen_synth"/>
    <property type="match status" value="1"/>
</dbReference>
<organism evidence="11 12">
    <name type="scientific">Methylobrevis albus</name>
    <dbReference type="NCBI Taxonomy" id="2793297"/>
    <lineage>
        <taxon>Bacteria</taxon>
        <taxon>Pseudomonadati</taxon>
        <taxon>Pseudomonadota</taxon>
        <taxon>Alphaproteobacteria</taxon>
        <taxon>Hyphomicrobiales</taxon>
        <taxon>Pleomorphomonadaceae</taxon>
        <taxon>Methylobrevis</taxon>
    </lineage>
</organism>
<dbReference type="GO" id="GO:0005829">
    <property type="term" value="C:cytosol"/>
    <property type="evidence" value="ECO:0007669"/>
    <property type="project" value="TreeGrafter"/>
</dbReference>
<evidence type="ECO:0000256" key="4">
    <source>
        <dbReference type="ARBA" id="ARBA00010281"/>
    </source>
</evidence>
<dbReference type="GO" id="GO:0009011">
    <property type="term" value="F:alpha-1,4-glucan glucosyltransferase (ADP-glucose donor) activity"/>
    <property type="evidence" value="ECO:0007669"/>
    <property type="project" value="UniProtKB-UniRule"/>
</dbReference>
<dbReference type="Gene3D" id="3.40.50.2000">
    <property type="entry name" value="Glycogen Phosphorylase B"/>
    <property type="match status" value="2"/>
</dbReference>
<dbReference type="GO" id="GO:0005978">
    <property type="term" value="P:glycogen biosynthetic process"/>
    <property type="evidence" value="ECO:0007669"/>
    <property type="project" value="UniProtKB-UniRule"/>
</dbReference>
<evidence type="ECO:0000256" key="3">
    <source>
        <dbReference type="ARBA" id="ARBA00004964"/>
    </source>
</evidence>
<dbReference type="InterPro" id="IPR013534">
    <property type="entry name" value="Starch_synth_cat_dom"/>
</dbReference>
<dbReference type="SUPFAM" id="SSF53756">
    <property type="entry name" value="UDP-Glycosyltransferase/glycogen phosphorylase"/>
    <property type="match status" value="1"/>
</dbReference>
<dbReference type="RefSeq" id="WP_197312901.1">
    <property type="nucleotide sequence ID" value="NZ_JADZLT010000056.1"/>
</dbReference>
<comment type="similarity">
    <text evidence="4 8">Belongs to the glycosyltransferase 1 family. Bacterial/plant glycogen synthase subfamily.</text>
</comment>
<feature type="domain" description="Starch synthase catalytic" evidence="10">
    <location>
        <begin position="2"/>
        <end position="237"/>
    </location>
</feature>
<dbReference type="CDD" id="cd03791">
    <property type="entry name" value="GT5_Glycogen_synthase_DULL1-like"/>
    <property type="match status" value="1"/>
</dbReference>
<evidence type="ECO:0000256" key="5">
    <source>
        <dbReference type="ARBA" id="ARBA00022676"/>
    </source>
</evidence>
<dbReference type="EC" id="2.4.1.21" evidence="8"/>
<evidence type="ECO:0000313" key="11">
    <source>
        <dbReference type="EMBL" id="MBH0239828.1"/>
    </source>
</evidence>
<evidence type="ECO:0000259" key="10">
    <source>
        <dbReference type="Pfam" id="PF08323"/>
    </source>
</evidence>
<dbReference type="AlphaFoldDB" id="A0A931MXZ6"/>
<keyword evidence="5 8" id="KW-0328">Glycosyltransferase</keyword>
<evidence type="ECO:0000259" key="9">
    <source>
        <dbReference type="Pfam" id="PF00534"/>
    </source>
</evidence>
<comment type="pathway">
    <text evidence="3 8">Glycan biosynthesis; glycogen biosynthesis.</text>
</comment>
<evidence type="ECO:0000313" key="12">
    <source>
        <dbReference type="Proteomes" id="UP000631694"/>
    </source>
</evidence>
<evidence type="ECO:0000256" key="6">
    <source>
        <dbReference type="ARBA" id="ARBA00022679"/>
    </source>
</evidence>
<dbReference type="Pfam" id="PF08323">
    <property type="entry name" value="Glyco_transf_5"/>
    <property type="match status" value="1"/>
</dbReference>
<accession>A0A931MXZ6</accession>
<dbReference type="NCBIfam" id="TIGR02095">
    <property type="entry name" value="glgA"/>
    <property type="match status" value="1"/>
</dbReference>
<dbReference type="EMBL" id="JADZLT010000056">
    <property type="protein sequence ID" value="MBH0239828.1"/>
    <property type="molecule type" value="Genomic_DNA"/>
</dbReference>
<dbReference type="PANTHER" id="PTHR45825:SF11">
    <property type="entry name" value="ALPHA AMYLASE DOMAIN-CONTAINING PROTEIN"/>
    <property type="match status" value="1"/>
</dbReference>
<comment type="caution">
    <text evidence="11">The sequence shown here is derived from an EMBL/GenBank/DDBJ whole genome shotgun (WGS) entry which is preliminary data.</text>
</comment>
<feature type="binding site" evidence="8">
    <location>
        <position position="15"/>
    </location>
    <ligand>
        <name>ADP-alpha-D-glucose</name>
        <dbReference type="ChEBI" id="CHEBI:57498"/>
    </ligand>
</feature>
<dbReference type="GO" id="GO:0004373">
    <property type="term" value="F:alpha-1,4-glucan glucosyltransferase (UDP-glucose donor) activity"/>
    <property type="evidence" value="ECO:0007669"/>
    <property type="project" value="InterPro"/>
</dbReference>
<evidence type="ECO:0000256" key="1">
    <source>
        <dbReference type="ARBA" id="ARBA00001478"/>
    </source>
</evidence>
<keyword evidence="7 8" id="KW-0320">Glycogen biosynthesis</keyword>
<proteinExistence type="inferred from homology"/>
<dbReference type="NCBIfam" id="NF001899">
    <property type="entry name" value="PRK00654.1-2"/>
    <property type="match status" value="1"/>
</dbReference>
<sequence length="483" mass="51184">MRVLFVASECYPLVKTGGLADVVGALPLALKLLGCDVRVLLPGYPSVLAGLHDVTVADTREELFGGPVQLLHGQTVDGLDVFALEAAHLYDRPGNPYLGGDGRDWPDNPRRFAALCRIGADIGLGAAGGWVPDIVHGHDWQAGLTSAYLVAAGETRPATVFTIHNIAYQGLCGLHAYGGFGLPASFFGHSGLEYYGQTSFLKAGLVFSDHLTTVSPTYARELRTSEFGLGLEGVLNERAGVLSGILNGIDLDVWNPETDTQIAETYSASKLQRKAASKAKAQAMLGLAPDPKALLFCVVSRMTPQKGLDLLLPLIGDIVARGGQLAVLGSGDIGLERAFTEAARNWPGRVGVYLGYNEEASHLLQAGADAIVIPSRFEPCGLTQLYGLRYGTVPIVARTGGLADTVIDANDAAIQAGVATGLQFAPVTAAGLGFALERAFDLFADRESWRRIQRRGMGHPVGWELSAARYVELYRSLLGSDGA</sequence>
<dbReference type="InterPro" id="IPR011835">
    <property type="entry name" value="GS/SS"/>
</dbReference>
<evidence type="ECO:0000256" key="2">
    <source>
        <dbReference type="ARBA" id="ARBA00002764"/>
    </source>
</evidence>
<dbReference type="PANTHER" id="PTHR45825">
    <property type="entry name" value="GRANULE-BOUND STARCH SYNTHASE 1, CHLOROPLASTIC/AMYLOPLASTIC"/>
    <property type="match status" value="1"/>
</dbReference>
<comment type="catalytic activity">
    <reaction evidence="1 8">
        <text>[(1-&gt;4)-alpha-D-glucosyl](n) + ADP-alpha-D-glucose = [(1-&gt;4)-alpha-D-glucosyl](n+1) + ADP + H(+)</text>
        <dbReference type="Rhea" id="RHEA:18189"/>
        <dbReference type="Rhea" id="RHEA-COMP:9584"/>
        <dbReference type="Rhea" id="RHEA-COMP:9587"/>
        <dbReference type="ChEBI" id="CHEBI:15378"/>
        <dbReference type="ChEBI" id="CHEBI:15444"/>
        <dbReference type="ChEBI" id="CHEBI:57498"/>
        <dbReference type="ChEBI" id="CHEBI:456216"/>
        <dbReference type="EC" id="2.4.1.21"/>
    </reaction>
</comment>